<protein>
    <submittedName>
        <fullName evidence="1">Uncharacterized protein</fullName>
    </submittedName>
</protein>
<organism evidence="1 2">
    <name type="scientific">Alternaria gaisen</name>
    <dbReference type="NCBI Taxonomy" id="167740"/>
    <lineage>
        <taxon>Eukaryota</taxon>
        <taxon>Fungi</taxon>
        <taxon>Dikarya</taxon>
        <taxon>Ascomycota</taxon>
        <taxon>Pezizomycotina</taxon>
        <taxon>Dothideomycetes</taxon>
        <taxon>Pleosporomycetidae</taxon>
        <taxon>Pleosporales</taxon>
        <taxon>Pleosporineae</taxon>
        <taxon>Pleosporaceae</taxon>
        <taxon>Alternaria</taxon>
        <taxon>Alternaria sect. Alternaria</taxon>
    </lineage>
</organism>
<evidence type="ECO:0000313" key="2">
    <source>
        <dbReference type="Proteomes" id="UP000293547"/>
    </source>
</evidence>
<keyword evidence="2" id="KW-1185">Reference proteome</keyword>
<reference evidence="1 2" key="1">
    <citation type="journal article" date="2019" name="bioRxiv">
        <title>Genomics, evolutionary history and diagnostics of the Alternaria alternata species group including apple and Asian pear pathotypes.</title>
        <authorList>
            <person name="Armitage A.D."/>
            <person name="Cockerton H.M."/>
            <person name="Sreenivasaprasad S."/>
            <person name="Woodhall J.W."/>
            <person name="Lane C.R."/>
            <person name="Harrison R.J."/>
            <person name="Clarkson J.P."/>
        </authorList>
    </citation>
    <scope>NUCLEOTIDE SEQUENCE [LARGE SCALE GENOMIC DNA]</scope>
    <source>
        <strain evidence="1 2">FERA 650</strain>
    </source>
</reference>
<gene>
    <name evidence="1" type="ORF">AG0111_0g11208</name>
</gene>
<name>A0ACB6F7X0_9PLEO</name>
<evidence type="ECO:0000313" key="1">
    <source>
        <dbReference type="EMBL" id="KAB2100543.1"/>
    </source>
</evidence>
<proteinExistence type="predicted"/>
<accession>A0ACB6F7X0</accession>
<dbReference type="Proteomes" id="UP000293547">
    <property type="component" value="Unassembled WGS sequence"/>
</dbReference>
<comment type="caution">
    <text evidence="1">The sequence shown here is derived from an EMBL/GenBank/DDBJ whole genome shotgun (WGS) entry which is preliminary data.</text>
</comment>
<sequence>MALKHLLNDEDIGDNYHNDYRPHLKWNQDDDTSQSAAALPTQSWNQYVNELLGSHAAHCDAALEGEQVDFYSAFEETSAEIERWATGDVSFQPPDKYVPEETFICYGMIFRAAVRLRGNMIELSNRLNRATSSPIHGHAQMVIIKSETQFLVAFDDGAVVGEVNAQLDKALSSIAEQGYEIDSEVFAPTSATQETIGRATKEKEAVIRVQVNVYGPPAAANEIGRELSRQKIYLQRPAYVRDGSKYENPHMLTLPGFVSSTAEAATSLEEREPEKPSLQTIRSTIQEVYSSLTRDHSLRGLEGDERLNTALLLHQKTALAFMTQREDGPIPEKYALWKATEEEGVRYYRHAVTNARCIVEPTETGGGILADEMGMGKTLSILALVIQRLNAAHDWAAQIDVVNDGSWQIRKGKHRSRATLIVASSDLMINEWFQELEKHFDEQSRTKLKAIKYHGPRRHISKDKFVEADIVITTYHTLASDFAGTKGALRDIEWYRLVLDEAHIIRRQSTVFYRTVADIAARSRWCLTGTPIQNRLEDIGSLFAFLRVDPFHNLSNFRKCIAIPFDEGGRRRTLAIERFTRLLDSLCLRRTKEVLHLPDEEQCVRKIRLSPEERAQYKQTSEIMFRAIRNQNGVFDQKSTLGMFQVPLEDTYFRVEGRSSKMEALMEDVSSNIWNTKSIIFTCWTRTLDLLQSYLHHISGNTWTYERIDGVCSTTKRERILQQFTRDPSLRVLIMTTGTGAVGLNLATANRVFIVEPQWNPSVENQAVARALRLGQQQAVLVTRYVVEQTVEQDMCALQDTKLERANLIQRE</sequence>
<dbReference type="EMBL" id="PDWZ02000013">
    <property type="protein sequence ID" value="KAB2100543.1"/>
    <property type="molecule type" value="Genomic_DNA"/>
</dbReference>